<proteinExistence type="predicted"/>
<organism evidence="2 3">
    <name type="scientific">Caenorhabditis bovis</name>
    <dbReference type="NCBI Taxonomy" id="2654633"/>
    <lineage>
        <taxon>Eukaryota</taxon>
        <taxon>Metazoa</taxon>
        <taxon>Ecdysozoa</taxon>
        <taxon>Nematoda</taxon>
        <taxon>Chromadorea</taxon>
        <taxon>Rhabditida</taxon>
        <taxon>Rhabditina</taxon>
        <taxon>Rhabditomorpha</taxon>
        <taxon>Rhabditoidea</taxon>
        <taxon>Rhabditidae</taxon>
        <taxon>Peloderinae</taxon>
        <taxon>Caenorhabditis</taxon>
    </lineage>
</organism>
<dbReference type="Proteomes" id="UP000494206">
    <property type="component" value="Unassembled WGS sequence"/>
</dbReference>
<name>A0A8S1ETJ7_9PELO</name>
<dbReference type="PANTHER" id="PTHR46454:SF17">
    <property type="entry name" value="DYNEIN HEAVY CHAIN LINKER DOMAIN-CONTAINING PROTEIN"/>
    <property type="match status" value="1"/>
</dbReference>
<evidence type="ECO:0000313" key="3">
    <source>
        <dbReference type="Proteomes" id="UP000494206"/>
    </source>
</evidence>
<evidence type="ECO:0000313" key="2">
    <source>
        <dbReference type="EMBL" id="CAB3402835.1"/>
    </source>
</evidence>
<dbReference type="Gene3D" id="1.20.920.20">
    <property type="match status" value="1"/>
</dbReference>
<keyword evidence="3" id="KW-1185">Reference proteome</keyword>
<dbReference type="AlphaFoldDB" id="A0A8S1ETJ7"/>
<accession>A0A8S1ETJ7</accession>
<protein>
    <recommendedName>
        <fullName evidence="4">Dynein heavy chain coiled coil stalk domain-containing protein</fullName>
    </recommendedName>
</protein>
<reference evidence="2 3" key="1">
    <citation type="submission" date="2020-04" db="EMBL/GenBank/DDBJ databases">
        <authorList>
            <person name="Laetsch R D."/>
            <person name="Stevens L."/>
            <person name="Kumar S."/>
            <person name="Blaxter L. M."/>
        </authorList>
    </citation>
    <scope>NUCLEOTIDE SEQUENCE [LARGE SCALE GENOMIC DNA]</scope>
</reference>
<dbReference type="PANTHER" id="PTHR46454">
    <property type="entry name" value="DYNEIN AXONEMAL HEAVY CHAIN 7-RELATED"/>
    <property type="match status" value="1"/>
</dbReference>
<feature type="coiled-coil region" evidence="1">
    <location>
        <begin position="37"/>
        <end position="92"/>
    </location>
</feature>
<gene>
    <name evidence="2" type="ORF">CBOVIS_LOCUS5396</name>
</gene>
<evidence type="ECO:0008006" key="4">
    <source>
        <dbReference type="Google" id="ProtNLM"/>
    </source>
</evidence>
<dbReference type="EMBL" id="CADEPM010000003">
    <property type="protein sequence ID" value="CAB3402835.1"/>
    <property type="molecule type" value="Genomic_DNA"/>
</dbReference>
<dbReference type="OrthoDB" id="5796680at2759"/>
<feature type="coiled-coil region" evidence="1">
    <location>
        <begin position="186"/>
        <end position="278"/>
    </location>
</feature>
<sequence>MPNNQKELENEGAQLKDALHTCEQIEKLAEIGSNVDIEKVQNRIIVQEETLSRLHKESNEKSAKIEILSDQIRIKEQSLESMKAEEEALKATINAMILGPQEEVRKCVEEILKYSPSDMKELTKIAKPSVGIRLCCEMLRTIFDANFKPKKNVAEMWAESQKFLLDKMFLVKVATFDAESLTVEQMKVLKKYVERAEFNANRIENESRICAGLCRWISAFLELACTLRLVESQMEEAKELRSQLRQIEDKYDEENNEMKTLKEDVENLSISIRENEQNLASDRRLCDYRLRSGDLLEALSSHRKRWVNELTINVKRSADLVGNTLLFSIYRALLLAYHQSVSMTAIQLCARHLTEENISFEPSVITQSNVVNTILRNLRESRRFCLFINKENDDILRNLKSVIPNATYLDMGSTSWQEPSFITNLSKYIYSVVPTVFYNFQTCPPPEMYEILMKSEDKEMCYRNKPIELPEDIVFVFVAKNDIHIPDQIKKLMELIVVNNPIDPIDDKAKMEKRELANLLCEFTAADILESRDLVRKALQLAQSL</sequence>
<keyword evidence="1" id="KW-0175">Coiled coil</keyword>
<evidence type="ECO:0000256" key="1">
    <source>
        <dbReference type="SAM" id="Coils"/>
    </source>
</evidence>
<comment type="caution">
    <text evidence="2">The sequence shown here is derived from an EMBL/GenBank/DDBJ whole genome shotgun (WGS) entry which is preliminary data.</text>
</comment>